<evidence type="ECO:0000313" key="3">
    <source>
        <dbReference type="Proteomes" id="UP001054857"/>
    </source>
</evidence>
<keyword evidence="3" id="KW-1185">Reference proteome</keyword>
<evidence type="ECO:0000313" key="2">
    <source>
        <dbReference type="EMBL" id="GFR51783.1"/>
    </source>
</evidence>
<proteinExistence type="predicted"/>
<feature type="transmembrane region" description="Helical" evidence="1">
    <location>
        <begin position="147"/>
        <end position="168"/>
    </location>
</feature>
<organism evidence="2 3">
    <name type="scientific">Astrephomene gubernaculifera</name>
    <dbReference type="NCBI Taxonomy" id="47775"/>
    <lineage>
        <taxon>Eukaryota</taxon>
        <taxon>Viridiplantae</taxon>
        <taxon>Chlorophyta</taxon>
        <taxon>core chlorophytes</taxon>
        <taxon>Chlorophyceae</taxon>
        <taxon>CS clade</taxon>
        <taxon>Chlamydomonadales</taxon>
        <taxon>Astrephomenaceae</taxon>
        <taxon>Astrephomene</taxon>
    </lineage>
</organism>
<feature type="transmembrane region" description="Helical" evidence="1">
    <location>
        <begin position="42"/>
        <end position="60"/>
    </location>
</feature>
<gene>
    <name evidence="2" type="ORF">Agub_g14240</name>
</gene>
<dbReference type="EMBL" id="BMAR01000054">
    <property type="protein sequence ID" value="GFR51783.1"/>
    <property type="molecule type" value="Genomic_DNA"/>
</dbReference>
<feature type="transmembrane region" description="Helical" evidence="1">
    <location>
        <begin position="66"/>
        <end position="87"/>
    </location>
</feature>
<feature type="transmembrane region" description="Helical" evidence="1">
    <location>
        <begin position="124"/>
        <end position="141"/>
    </location>
</feature>
<reference evidence="2 3" key="1">
    <citation type="journal article" date="2021" name="Sci. Rep.">
        <title>Genome sequencing of the multicellular alga Astrephomene provides insights into convergent evolution of germ-soma differentiation.</title>
        <authorList>
            <person name="Yamashita S."/>
            <person name="Yamamoto K."/>
            <person name="Matsuzaki R."/>
            <person name="Suzuki S."/>
            <person name="Yamaguchi H."/>
            <person name="Hirooka S."/>
            <person name="Minakuchi Y."/>
            <person name="Miyagishima S."/>
            <person name="Kawachi M."/>
            <person name="Toyoda A."/>
            <person name="Nozaki H."/>
        </authorList>
    </citation>
    <scope>NUCLEOTIDE SEQUENCE [LARGE SCALE GENOMIC DNA]</scope>
    <source>
        <strain evidence="2 3">NIES-4017</strain>
    </source>
</reference>
<keyword evidence="1" id="KW-1133">Transmembrane helix</keyword>
<name>A0AAD3HSS3_9CHLO</name>
<comment type="caution">
    <text evidence="2">The sequence shown here is derived from an EMBL/GenBank/DDBJ whole genome shotgun (WGS) entry which is preliminary data.</text>
</comment>
<protein>
    <submittedName>
        <fullName evidence="2">Uncharacterized protein</fullName>
    </submittedName>
</protein>
<keyword evidence="1" id="KW-0472">Membrane</keyword>
<accession>A0AAD3HSS3</accession>
<keyword evidence="1" id="KW-0812">Transmembrane</keyword>
<evidence type="ECO:0000256" key="1">
    <source>
        <dbReference type="SAM" id="Phobius"/>
    </source>
</evidence>
<feature type="non-terminal residue" evidence="2">
    <location>
        <position position="169"/>
    </location>
</feature>
<sequence length="169" mass="16898">DKAGGGGGGSGGCAGAVAGAGAAPGAGFADVFPRGFMSVSMLAGFGCVVLAAVSTILLVPPEVDPLYGWILSYEWGFMLLGLSYGAYLRSCFLAGKRAGHHPAVQLPKAYASASPYASLPLSETASSALFLVLTLLLAPWLGQLLGITSFVGTILATVFTGLGVIVVAT</sequence>
<dbReference type="AlphaFoldDB" id="A0AAD3HSS3"/>
<dbReference type="Proteomes" id="UP001054857">
    <property type="component" value="Unassembled WGS sequence"/>
</dbReference>
<feature type="non-terminal residue" evidence="2">
    <location>
        <position position="1"/>
    </location>
</feature>